<evidence type="ECO:0000256" key="1">
    <source>
        <dbReference type="ARBA" id="ARBA00022933"/>
    </source>
</evidence>
<evidence type="ECO:0000256" key="2">
    <source>
        <dbReference type="ARBA" id="ARBA00023002"/>
    </source>
</evidence>
<dbReference type="NCBIfam" id="TIGR01918">
    <property type="entry name" value="various_sel_PB"/>
    <property type="match status" value="1"/>
</dbReference>
<protein>
    <submittedName>
        <fullName evidence="3">Betaine reductase complex component B subunit beta</fullName>
        <ecNumber evidence="3">1.21.4.4</ecNumber>
    </submittedName>
</protein>
<dbReference type="Pfam" id="PF07355">
    <property type="entry name" value="GRDB"/>
    <property type="match status" value="1"/>
</dbReference>
<gene>
    <name evidence="3" type="primary">grdH_1</name>
    <name evidence="3" type="ORF">CBLFYP116_01262</name>
</gene>
<sequence>MKRIVMYINQFFGGIGGEDKAGYEPSVEEGPVGPGNVILSCLKDAEITHTIICGDNFMTGHRDEAIERMDQFLEGIEFDLFLAGPAFQSGRYGMSCGELCKYITEKYHVTAITSMNEENPGVAAYAKTPDVYIMRGSKSAVRMRQDASAMAGLAAKVLSGEEILWAEAEGYFPHGVRVSVKSEEAPADRAVRMMLSKLQGQPFKTEFPIEQEDTVVPAAPVDAGRAKIAVITTGSLVPVGNPDRIPSGSASVWKRYDIRGLEAFKKNEFYSVHGGFSTNNVNEDPEVLVPLAALKEAEREGKIGKLDDYYYVTTGNLTILKEARKMGREIVEQLKMDGIQAAILVAT</sequence>
<dbReference type="AlphaFoldDB" id="A0A6N2SSC3"/>
<accession>A0A6N2SSC3</accession>
<name>A0A6N2SSC3_9FIRM</name>
<evidence type="ECO:0000313" key="3">
    <source>
        <dbReference type="EMBL" id="VYS94700.1"/>
    </source>
</evidence>
<dbReference type="GO" id="GO:0033795">
    <property type="term" value="F:betaine reductase activity"/>
    <property type="evidence" value="ECO:0007669"/>
    <property type="project" value="UniProtKB-EC"/>
</dbReference>
<organism evidence="3">
    <name type="scientific">Enterocloster bolteae</name>
    <dbReference type="NCBI Taxonomy" id="208479"/>
    <lineage>
        <taxon>Bacteria</taxon>
        <taxon>Bacillati</taxon>
        <taxon>Bacillota</taxon>
        <taxon>Clostridia</taxon>
        <taxon>Lachnospirales</taxon>
        <taxon>Lachnospiraceae</taxon>
        <taxon>Enterocloster</taxon>
    </lineage>
</organism>
<proteinExistence type="predicted"/>
<keyword evidence="2 3" id="KW-0560">Oxidoreductase</keyword>
<reference evidence="3" key="1">
    <citation type="submission" date="2019-11" db="EMBL/GenBank/DDBJ databases">
        <authorList>
            <person name="Feng L."/>
        </authorList>
    </citation>
    <scope>NUCLEOTIDE SEQUENCE</scope>
    <source>
        <strain evidence="3">CbolteaeLFYP116</strain>
    </source>
</reference>
<keyword evidence="1" id="KW-0712">Selenocysteine</keyword>
<dbReference type="EC" id="1.21.4.4" evidence="3"/>
<dbReference type="InterPro" id="IPR010187">
    <property type="entry name" value="Various_sel_PB"/>
</dbReference>
<dbReference type="EMBL" id="CACRTF010000010">
    <property type="protein sequence ID" value="VYS94700.1"/>
    <property type="molecule type" value="Genomic_DNA"/>
</dbReference>